<dbReference type="PANTHER" id="PTHR30055">
    <property type="entry name" value="HTH-TYPE TRANSCRIPTIONAL REGULATOR RUTR"/>
    <property type="match status" value="1"/>
</dbReference>
<proteinExistence type="predicted"/>
<reference evidence="4 5" key="1">
    <citation type="submission" date="2023-09" db="EMBL/GenBank/DDBJ databases">
        <title>Description of three actinobacteria isolated from air of manufacturing shop in a pharmaceutical factory.</title>
        <authorList>
            <person name="Zhang D.-F."/>
        </authorList>
    </citation>
    <scope>NUCLEOTIDE SEQUENCE [LARGE SCALE GENOMIC DNA]</scope>
    <source>
        <strain evidence="4 5">LY-0111</strain>
    </source>
</reference>
<evidence type="ECO:0000256" key="3">
    <source>
        <dbReference type="ARBA" id="ARBA00023163"/>
    </source>
</evidence>
<keyword evidence="2" id="KW-0238">DNA-binding</keyword>
<evidence type="ECO:0000256" key="2">
    <source>
        <dbReference type="ARBA" id="ARBA00023125"/>
    </source>
</evidence>
<keyword evidence="5" id="KW-1185">Reference proteome</keyword>
<dbReference type="InterPro" id="IPR036271">
    <property type="entry name" value="Tet_transcr_reg_TetR-rel_C_sf"/>
</dbReference>
<dbReference type="Proteomes" id="UP001251870">
    <property type="component" value="Unassembled WGS sequence"/>
</dbReference>
<sequence>MTFTRRPGPRTARQQELFDELLRAFLAEGFADFTIDSAAVTLRCSKTTIYSLGRTREELIRRVIIEFFRDVAERSSAELHTENPATVRLRRYLGAMAEALRPASPQFMREVATHPLAEGIYRENIEVVSCRLQQLLAEGMASGELRQVPAQFVASVATLTMGHIQQQAGLGEVDGGEAYRQLGALLVDGITARPDAGKRYSAVDQVADGDDLVAPGTDADA</sequence>
<gene>
    <name evidence="4" type="ORF">RIL96_05355</name>
</gene>
<dbReference type="PANTHER" id="PTHR30055:SF234">
    <property type="entry name" value="HTH-TYPE TRANSCRIPTIONAL REGULATOR BETI"/>
    <property type="match status" value="1"/>
</dbReference>
<evidence type="ECO:0000256" key="1">
    <source>
        <dbReference type="ARBA" id="ARBA00023015"/>
    </source>
</evidence>
<dbReference type="EMBL" id="JAVKGR010000004">
    <property type="protein sequence ID" value="MDR8018989.1"/>
    <property type="molecule type" value="Genomic_DNA"/>
</dbReference>
<name>A0ABU2DR82_9MICC</name>
<comment type="caution">
    <text evidence="4">The sequence shown here is derived from an EMBL/GenBank/DDBJ whole genome shotgun (WGS) entry which is preliminary data.</text>
</comment>
<protein>
    <submittedName>
        <fullName evidence="4">TetR/AcrR family transcriptional regulator</fullName>
    </submittedName>
</protein>
<evidence type="ECO:0000313" key="5">
    <source>
        <dbReference type="Proteomes" id="UP001251870"/>
    </source>
</evidence>
<dbReference type="Gene3D" id="1.10.357.10">
    <property type="entry name" value="Tetracycline Repressor, domain 2"/>
    <property type="match status" value="1"/>
</dbReference>
<keyword evidence="1" id="KW-0805">Transcription regulation</keyword>
<dbReference type="Gene3D" id="1.10.10.60">
    <property type="entry name" value="Homeodomain-like"/>
    <property type="match status" value="1"/>
</dbReference>
<dbReference type="InterPro" id="IPR009057">
    <property type="entry name" value="Homeodomain-like_sf"/>
</dbReference>
<dbReference type="SUPFAM" id="SSF46689">
    <property type="entry name" value="Homeodomain-like"/>
    <property type="match status" value="1"/>
</dbReference>
<keyword evidence="3" id="KW-0804">Transcription</keyword>
<accession>A0ABU2DR82</accession>
<dbReference type="SUPFAM" id="SSF48498">
    <property type="entry name" value="Tetracyclin repressor-like, C-terminal domain"/>
    <property type="match status" value="1"/>
</dbReference>
<dbReference type="RefSeq" id="WP_310547987.1">
    <property type="nucleotide sequence ID" value="NZ_JAVKGR010000004.1"/>
</dbReference>
<evidence type="ECO:0000313" key="4">
    <source>
        <dbReference type="EMBL" id="MDR8018989.1"/>
    </source>
</evidence>
<dbReference type="InterPro" id="IPR050109">
    <property type="entry name" value="HTH-type_TetR-like_transc_reg"/>
</dbReference>
<organism evidence="4 5">
    <name type="scientific">Nesterenkonia aerolata</name>
    <dbReference type="NCBI Taxonomy" id="3074079"/>
    <lineage>
        <taxon>Bacteria</taxon>
        <taxon>Bacillati</taxon>
        <taxon>Actinomycetota</taxon>
        <taxon>Actinomycetes</taxon>
        <taxon>Micrococcales</taxon>
        <taxon>Micrococcaceae</taxon>
        <taxon>Nesterenkonia</taxon>
    </lineage>
</organism>